<proteinExistence type="inferred from homology"/>
<dbReference type="Gene3D" id="2.40.420.20">
    <property type="match status" value="1"/>
</dbReference>
<protein>
    <submittedName>
        <fullName evidence="7">Efflux RND transporter periplasmic adaptor subunit</fullName>
    </submittedName>
</protein>
<keyword evidence="2" id="KW-0175">Coiled coil</keyword>
<feature type="chain" id="PRO_5047101737" evidence="4">
    <location>
        <begin position="20"/>
        <end position="399"/>
    </location>
</feature>
<dbReference type="SUPFAM" id="SSF111369">
    <property type="entry name" value="HlyD-like secretion proteins"/>
    <property type="match status" value="1"/>
</dbReference>
<dbReference type="Proteomes" id="UP001272097">
    <property type="component" value="Unassembled WGS sequence"/>
</dbReference>
<evidence type="ECO:0000256" key="3">
    <source>
        <dbReference type="SAM" id="MobiDB-lite"/>
    </source>
</evidence>
<dbReference type="RefSeq" id="WP_320215576.1">
    <property type="nucleotide sequence ID" value="NZ_JAVIIS010000026.1"/>
</dbReference>
<organism evidence="7 8">
    <name type="scientific">Mesorhizobium australafricanum</name>
    <dbReference type="NCBI Taxonomy" id="3072311"/>
    <lineage>
        <taxon>Bacteria</taxon>
        <taxon>Pseudomonadati</taxon>
        <taxon>Pseudomonadota</taxon>
        <taxon>Alphaproteobacteria</taxon>
        <taxon>Hyphomicrobiales</taxon>
        <taxon>Phyllobacteriaceae</taxon>
        <taxon>Mesorhizobium</taxon>
    </lineage>
</organism>
<keyword evidence="8" id="KW-1185">Reference proteome</keyword>
<evidence type="ECO:0000313" key="7">
    <source>
        <dbReference type="EMBL" id="MDX8441613.1"/>
    </source>
</evidence>
<dbReference type="Gene3D" id="2.40.50.100">
    <property type="match status" value="1"/>
</dbReference>
<feature type="signal peptide" evidence="4">
    <location>
        <begin position="1"/>
        <end position="19"/>
    </location>
</feature>
<dbReference type="NCBIfam" id="TIGR01730">
    <property type="entry name" value="RND_mfp"/>
    <property type="match status" value="1"/>
</dbReference>
<dbReference type="Gene3D" id="2.40.30.170">
    <property type="match status" value="1"/>
</dbReference>
<comment type="similarity">
    <text evidence="1">Belongs to the membrane fusion protein (MFP) (TC 8.A.1) family.</text>
</comment>
<evidence type="ECO:0000259" key="5">
    <source>
        <dbReference type="Pfam" id="PF25954"/>
    </source>
</evidence>
<evidence type="ECO:0000256" key="1">
    <source>
        <dbReference type="ARBA" id="ARBA00009477"/>
    </source>
</evidence>
<evidence type="ECO:0000259" key="6">
    <source>
        <dbReference type="Pfam" id="PF25973"/>
    </source>
</evidence>
<feature type="domain" description="CzcB-like barrel-sandwich hybrid" evidence="6">
    <location>
        <begin position="102"/>
        <end position="226"/>
    </location>
</feature>
<keyword evidence="4" id="KW-0732">Signal</keyword>
<dbReference type="InterPro" id="IPR058792">
    <property type="entry name" value="Beta-barrel_RND_2"/>
</dbReference>
<reference evidence="7 8" key="1">
    <citation type="submission" date="2023-08" db="EMBL/GenBank/DDBJ databases">
        <title>Implementing the SeqCode for naming new Mesorhizobium species isolated from Vachellia karroo root nodules.</title>
        <authorList>
            <person name="Van Lill M."/>
        </authorList>
    </citation>
    <scope>NUCLEOTIDE SEQUENCE [LARGE SCALE GENOMIC DNA]</scope>
    <source>
        <strain evidence="7 8">VK3E</strain>
    </source>
</reference>
<dbReference type="InterPro" id="IPR006143">
    <property type="entry name" value="RND_pump_MFP"/>
</dbReference>
<feature type="domain" description="CusB-like beta-barrel" evidence="5">
    <location>
        <begin position="237"/>
        <end position="306"/>
    </location>
</feature>
<dbReference type="Pfam" id="PF25973">
    <property type="entry name" value="BSH_CzcB"/>
    <property type="match status" value="1"/>
</dbReference>
<comment type="caution">
    <text evidence="7">The sequence shown here is derived from an EMBL/GenBank/DDBJ whole genome shotgun (WGS) entry which is preliminary data.</text>
</comment>
<dbReference type="InterPro" id="IPR058647">
    <property type="entry name" value="BSH_CzcB-like"/>
</dbReference>
<dbReference type="Pfam" id="PF25954">
    <property type="entry name" value="Beta-barrel_RND_2"/>
    <property type="match status" value="1"/>
</dbReference>
<evidence type="ECO:0000256" key="4">
    <source>
        <dbReference type="SAM" id="SignalP"/>
    </source>
</evidence>
<feature type="coiled-coil region" evidence="2">
    <location>
        <begin position="141"/>
        <end position="199"/>
    </location>
</feature>
<accession>A0ABU4WZX0</accession>
<dbReference type="PANTHER" id="PTHR30469:SF29">
    <property type="entry name" value="BLR2860 PROTEIN"/>
    <property type="match status" value="1"/>
</dbReference>
<name>A0ABU4WZX0_9HYPH</name>
<evidence type="ECO:0000313" key="8">
    <source>
        <dbReference type="Proteomes" id="UP001272097"/>
    </source>
</evidence>
<dbReference type="EMBL" id="JAVIIS010000026">
    <property type="protein sequence ID" value="MDX8441613.1"/>
    <property type="molecule type" value="Genomic_DNA"/>
</dbReference>
<dbReference type="PANTHER" id="PTHR30469">
    <property type="entry name" value="MULTIDRUG RESISTANCE PROTEIN MDTA"/>
    <property type="match status" value="1"/>
</dbReference>
<feature type="region of interest" description="Disordered" evidence="3">
    <location>
        <begin position="36"/>
        <end position="74"/>
    </location>
</feature>
<gene>
    <name evidence="7" type="ORF">RFM51_18645</name>
</gene>
<sequence length="399" mass="42204">MPKFRFHKLAAIAVLIGFAAWMGTGEFSSVGSAADKSVTADKHADAGKQVPPEGGKPEAAKPDTAQAEPKAAPRTVAVVTPPRKTYARAIRISGLTEADKRAVLATRVAGVIEKLPVKQGDHVKTGDLVLMLAAEEKISMVDNAKQLVVQRKAEIDAAERLAKTGNLPKLQLDTARSNLTLAQSQLDTAQAELDRNEVKAPFDGVIDRIPVELGSSVMQGGEVATILKLDPVIARGEISERDLRYVKIGDEADVRLVNDQKVTGTVRYISRDASSQTRTFRVEVAIPNGDGSIPAGMTAEIALSAEPTDAVMLPRSVVTLGDKGDLGIRAVGKDDKVAFFPIDLVDDTPHGLVLGGIPEDARIIVAGQELVKEGDPVKPVEADQATISKLIGEATAGTQ</sequence>
<evidence type="ECO:0000256" key="2">
    <source>
        <dbReference type="SAM" id="Coils"/>
    </source>
</evidence>
<dbReference type="Gene3D" id="1.10.287.470">
    <property type="entry name" value="Helix hairpin bin"/>
    <property type="match status" value="1"/>
</dbReference>